<name>A0AAU9K1R1_9CILI</name>
<keyword evidence="3" id="KW-1185">Reference proteome</keyword>
<feature type="region of interest" description="Disordered" evidence="1">
    <location>
        <begin position="531"/>
        <end position="551"/>
    </location>
</feature>
<protein>
    <submittedName>
        <fullName evidence="2">Uncharacterized protein</fullName>
    </submittedName>
</protein>
<dbReference type="AlphaFoldDB" id="A0AAU9K1R1"/>
<feature type="region of interest" description="Disordered" evidence="1">
    <location>
        <begin position="405"/>
        <end position="495"/>
    </location>
</feature>
<dbReference type="EMBL" id="CAJZBQ010000052">
    <property type="protein sequence ID" value="CAG9330833.1"/>
    <property type="molecule type" value="Genomic_DNA"/>
</dbReference>
<evidence type="ECO:0000313" key="3">
    <source>
        <dbReference type="Proteomes" id="UP001162131"/>
    </source>
</evidence>
<organism evidence="2 3">
    <name type="scientific">Blepharisma stoltei</name>
    <dbReference type="NCBI Taxonomy" id="1481888"/>
    <lineage>
        <taxon>Eukaryota</taxon>
        <taxon>Sar</taxon>
        <taxon>Alveolata</taxon>
        <taxon>Ciliophora</taxon>
        <taxon>Postciliodesmatophora</taxon>
        <taxon>Heterotrichea</taxon>
        <taxon>Heterotrichida</taxon>
        <taxon>Blepharismidae</taxon>
        <taxon>Blepharisma</taxon>
    </lineage>
</organism>
<dbReference type="Proteomes" id="UP001162131">
    <property type="component" value="Unassembled WGS sequence"/>
</dbReference>
<reference evidence="2" key="1">
    <citation type="submission" date="2021-09" db="EMBL/GenBank/DDBJ databases">
        <authorList>
            <consortium name="AG Swart"/>
            <person name="Singh M."/>
            <person name="Singh A."/>
            <person name="Seah K."/>
            <person name="Emmerich C."/>
        </authorList>
    </citation>
    <scope>NUCLEOTIDE SEQUENCE</scope>
    <source>
        <strain evidence="2">ATCC30299</strain>
    </source>
</reference>
<feature type="compositionally biased region" description="Basic and acidic residues" evidence="1">
    <location>
        <begin position="442"/>
        <end position="466"/>
    </location>
</feature>
<sequence length="573" mass="64765">MDSESERIVSESEVPRLLIQFTAEALQMIKAERYKEALEVLSKSEELLEAVVTQGGCIDQDTVLITLHSTALCYQRLDLLEECSAYLDGCVFNAKYKSVLASQDPSTRVFGWHLADKLFKYKYQCKTHIQLCATLSQLNKHDLALHHAKQAAKFAYSIFQHLYKVCTDYGVKGKKTNKLKSAADISSNRISDQKNEQLIDVISKAMPAIEYVFNKASGKTEKKPGKPLKIDMRSVLGVQHYNDWIHSYNIGDLMTIEPITLQEIKISNGIIGELSKDSIFENVCLIVVTYFCIATEIRFICSVEHSELKVVESQVWHFRALDIAKALLPKESPLLSHIKQSYNKHYPLKPSKAKVTKRNNKLEVSFTNRGKSPLRDPSVKKIYTRPLSAKRTRNPQEKVNEITPIRTRTPIRPNTAKADVQTATKSPKQKQEAYTERIPQAKKIELVKGSDHTKSELSIEQKKSKPQETAAADTSSNDFISITQPAERSSSSEGSFDADFFKENFVISSNELYGVKSDSEEEIADSNILQSNIKEELQEPPRKESKNDYMPLIRLLKSEPKETRIVSSTGGHN</sequence>
<evidence type="ECO:0000313" key="2">
    <source>
        <dbReference type="EMBL" id="CAG9330833.1"/>
    </source>
</evidence>
<comment type="caution">
    <text evidence="2">The sequence shown here is derived from an EMBL/GenBank/DDBJ whole genome shotgun (WGS) entry which is preliminary data.</text>
</comment>
<gene>
    <name evidence="2" type="ORF">BSTOLATCC_MIC52245</name>
</gene>
<feature type="compositionally biased region" description="Polar residues" evidence="1">
    <location>
        <begin position="472"/>
        <end position="494"/>
    </location>
</feature>
<proteinExistence type="predicted"/>
<feature type="compositionally biased region" description="Basic and acidic residues" evidence="1">
    <location>
        <begin position="533"/>
        <end position="547"/>
    </location>
</feature>
<accession>A0AAU9K1R1</accession>
<evidence type="ECO:0000256" key="1">
    <source>
        <dbReference type="SAM" id="MobiDB-lite"/>
    </source>
</evidence>